<evidence type="ECO:0000256" key="3">
    <source>
        <dbReference type="ARBA" id="ARBA00022478"/>
    </source>
</evidence>
<protein>
    <recommendedName>
        <fullName evidence="6">DNA-directed RNA polymerase III subunit RPC6</fullName>
        <shortName evidence="6">RNA polymerase III subunit C6</shortName>
    </recommendedName>
</protein>
<dbReference type="PIRSF" id="PIRSF028763">
    <property type="entry name" value="RNA_pol_Rpc34"/>
    <property type="match status" value="1"/>
</dbReference>
<keyword evidence="5 6" id="KW-0539">Nucleus</keyword>
<dbReference type="GO" id="GO:0005737">
    <property type="term" value="C:cytoplasm"/>
    <property type="evidence" value="ECO:0007669"/>
    <property type="project" value="UniProtKB-ARBA"/>
</dbReference>
<dbReference type="InterPro" id="IPR007832">
    <property type="entry name" value="RNA_pol_Rpc34"/>
</dbReference>
<comment type="function">
    <text evidence="6">DNA-dependent RNA polymerase catalyzes the transcription of DNA into RNA using the four ribonucleoside triphosphates as substrates. Specific peripheric component of RNA polymerase III which synthesizes small RNAs, such as 5S rRNA and tRNAs.</text>
</comment>
<dbReference type="FunFam" id="1.10.10.10:FF:000116">
    <property type="entry name" value="DNA-directed RNA polymerase III subunit RPC6"/>
    <property type="match status" value="1"/>
</dbReference>
<reference evidence="7 8" key="1">
    <citation type="submission" date="2016-03" db="EMBL/GenBank/DDBJ databases">
        <authorList>
            <person name="Ploux O."/>
        </authorList>
    </citation>
    <scope>NUCLEOTIDE SEQUENCE [LARGE SCALE GENOMIC DNA]</scope>
    <source>
        <strain evidence="7 8">UAMH 11012</strain>
    </source>
</reference>
<dbReference type="PANTHER" id="PTHR12780">
    <property type="entry name" value="RNA POLYMERASE III DNA DIRECTED , 39KD SUBUNIT-RELATED"/>
    <property type="match status" value="1"/>
</dbReference>
<dbReference type="GO" id="GO:0006383">
    <property type="term" value="P:transcription by RNA polymerase III"/>
    <property type="evidence" value="ECO:0007669"/>
    <property type="project" value="UniProtKB-UniRule"/>
</dbReference>
<dbReference type="Gene3D" id="1.10.10.10">
    <property type="entry name" value="Winged helix-like DNA-binding domain superfamily/Winged helix DNA-binding domain"/>
    <property type="match status" value="1"/>
</dbReference>
<proteinExistence type="inferred from homology"/>
<dbReference type="Proteomes" id="UP000184330">
    <property type="component" value="Unassembled WGS sequence"/>
</dbReference>
<evidence type="ECO:0000256" key="5">
    <source>
        <dbReference type="ARBA" id="ARBA00023242"/>
    </source>
</evidence>
<sequence>MAAPDIAALGQEIYRQLFDLQEEDPKQVFHQADIFDLGVLPDDAEGKDDVMLALQVLQKLADEKLLKVVHHEGMGWKIRTEDEAKKYRGLSSDEEIVYSHIDEANDEGIWMRNIKIRSGLHEAVIAAALKKLKTRNMIQDMKSVEHPARKMYIKSNLSPSERATGGPWYTDGELDEDFIEMVMKILFDYISKRTFYFSKSYGPPSKTPKKVVRKMSPEEARAKRDQVLGAEEEMDEKTTRMIAYEKHLPMPAGYQKYPTLDELTVWIEKGNYFSQTLTANELQQLLDVMVFDDRIEMVITGEGKAYRALRRSLLSEDDRGSVLTEAPCGRCPVFDLCEEGGPVGPSNCEYFNDWLGL</sequence>
<organism evidence="7 8">
    <name type="scientific">Phialocephala subalpina</name>
    <dbReference type="NCBI Taxonomy" id="576137"/>
    <lineage>
        <taxon>Eukaryota</taxon>
        <taxon>Fungi</taxon>
        <taxon>Dikarya</taxon>
        <taxon>Ascomycota</taxon>
        <taxon>Pezizomycotina</taxon>
        <taxon>Leotiomycetes</taxon>
        <taxon>Helotiales</taxon>
        <taxon>Mollisiaceae</taxon>
        <taxon>Phialocephala</taxon>
        <taxon>Phialocephala fortinii species complex</taxon>
    </lineage>
</organism>
<dbReference type="OrthoDB" id="613763at2759"/>
<evidence type="ECO:0000256" key="4">
    <source>
        <dbReference type="ARBA" id="ARBA00023163"/>
    </source>
</evidence>
<dbReference type="STRING" id="576137.A0A1L7WR78"/>
<dbReference type="EMBL" id="FJOG01000006">
    <property type="protein sequence ID" value="CZR55277.1"/>
    <property type="molecule type" value="Genomic_DNA"/>
</dbReference>
<keyword evidence="3 6" id="KW-0240">DNA-directed RNA polymerase</keyword>
<keyword evidence="4 6" id="KW-0804">Transcription</keyword>
<evidence type="ECO:0000313" key="8">
    <source>
        <dbReference type="Proteomes" id="UP000184330"/>
    </source>
</evidence>
<comment type="subcellular location">
    <subcellularLocation>
        <location evidence="1 6">Nucleus</location>
    </subcellularLocation>
</comment>
<evidence type="ECO:0000256" key="6">
    <source>
        <dbReference type="PIRNR" id="PIRNR028763"/>
    </source>
</evidence>
<accession>A0A1L7WR78</accession>
<dbReference type="SUPFAM" id="SSF46785">
    <property type="entry name" value="Winged helix' DNA-binding domain"/>
    <property type="match status" value="1"/>
</dbReference>
<dbReference type="AlphaFoldDB" id="A0A1L7WR78"/>
<dbReference type="GO" id="GO:0005666">
    <property type="term" value="C:RNA polymerase III complex"/>
    <property type="evidence" value="ECO:0007669"/>
    <property type="project" value="UniProtKB-UniRule"/>
</dbReference>
<evidence type="ECO:0000313" key="7">
    <source>
        <dbReference type="EMBL" id="CZR55277.1"/>
    </source>
</evidence>
<dbReference type="InterPro" id="IPR036390">
    <property type="entry name" value="WH_DNA-bd_sf"/>
</dbReference>
<gene>
    <name evidence="7" type="ORF">PAC_05164</name>
</gene>
<keyword evidence="8" id="KW-1185">Reference proteome</keyword>
<name>A0A1L7WR78_9HELO</name>
<dbReference type="GO" id="GO:0005654">
    <property type="term" value="C:nucleoplasm"/>
    <property type="evidence" value="ECO:0007669"/>
    <property type="project" value="UniProtKB-ARBA"/>
</dbReference>
<comment type="similarity">
    <text evidence="2 6">Belongs to the eukaryotic RPC34/RPC39 RNA polymerase subunit family.</text>
</comment>
<dbReference type="InterPro" id="IPR016049">
    <property type="entry name" value="RNA_pol_Rpc34-like"/>
</dbReference>
<evidence type="ECO:0000256" key="2">
    <source>
        <dbReference type="ARBA" id="ARBA00011038"/>
    </source>
</evidence>
<evidence type="ECO:0000256" key="1">
    <source>
        <dbReference type="ARBA" id="ARBA00004123"/>
    </source>
</evidence>
<dbReference type="InterPro" id="IPR036388">
    <property type="entry name" value="WH-like_DNA-bd_sf"/>
</dbReference>
<dbReference type="Pfam" id="PF05158">
    <property type="entry name" value="RNA_pol_Rpc34"/>
    <property type="match status" value="1"/>
</dbReference>